<accession>A0A8H6U091</accession>
<proteinExistence type="predicted"/>
<feature type="region of interest" description="Disordered" evidence="1">
    <location>
        <begin position="137"/>
        <end position="181"/>
    </location>
</feature>
<protein>
    <submittedName>
        <fullName evidence="2">Casein kinase I isoform alpha</fullName>
    </submittedName>
</protein>
<keyword evidence="2" id="KW-0808">Transferase</keyword>
<keyword evidence="3" id="KW-1185">Reference proteome</keyword>
<feature type="region of interest" description="Disordered" evidence="1">
    <location>
        <begin position="1"/>
        <end position="71"/>
    </location>
</feature>
<comment type="caution">
    <text evidence="2">The sequence shown here is derived from an EMBL/GenBank/DDBJ whole genome shotgun (WGS) entry which is preliminary data.</text>
</comment>
<sequence length="181" mass="19931">MTTSAKYTLLPDGDDGDRRAAVPDTPYSDSPSDDEHGADADDEGTNDERERTVLEIDEESGEVQDPRFAQPAPSPWKRVLLLLAIAFCFWLAYQLNRAPGPPKVIYANRYSKEHKYRPAASPIITETLKDGRLRVRGAAPTSSVTPTPTPTPAKKVKYGKKKKGTGKKKRSTGMKGKMAKK</sequence>
<feature type="compositionally biased region" description="Basic residues" evidence="1">
    <location>
        <begin position="154"/>
        <end position="181"/>
    </location>
</feature>
<gene>
    <name evidence="2" type="ORF">MSAN_02510900</name>
</gene>
<name>A0A8H6U091_9AGAR</name>
<dbReference type="AlphaFoldDB" id="A0A8H6U091"/>
<dbReference type="GO" id="GO:0016301">
    <property type="term" value="F:kinase activity"/>
    <property type="evidence" value="ECO:0007669"/>
    <property type="project" value="UniProtKB-KW"/>
</dbReference>
<reference evidence="2" key="1">
    <citation type="submission" date="2020-05" db="EMBL/GenBank/DDBJ databases">
        <title>Mycena genomes resolve the evolution of fungal bioluminescence.</title>
        <authorList>
            <person name="Tsai I.J."/>
        </authorList>
    </citation>
    <scope>NUCLEOTIDE SEQUENCE</scope>
    <source>
        <strain evidence="2">160909Yilan</strain>
    </source>
</reference>
<evidence type="ECO:0000256" key="1">
    <source>
        <dbReference type="SAM" id="MobiDB-lite"/>
    </source>
</evidence>
<dbReference type="OrthoDB" id="2538110at2759"/>
<evidence type="ECO:0000313" key="2">
    <source>
        <dbReference type="EMBL" id="KAF7326466.1"/>
    </source>
</evidence>
<keyword evidence="2" id="KW-0418">Kinase</keyword>
<dbReference type="Proteomes" id="UP000623467">
    <property type="component" value="Unassembled WGS sequence"/>
</dbReference>
<dbReference type="EMBL" id="JACAZH010000101">
    <property type="protein sequence ID" value="KAF7326466.1"/>
    <property type="molecule type" value="Genomic_DNA"/>
</dbReference>
<evidence type="ECO:0000313" key="3">
    <source>
        <dbReference type="Proteomes" id="UP000623467"/>
    </source>
</evidence>
<organism evidence="2 3">
    <name type="scientific">Mycena sanguinolenta</name>
    <dbReference type="NCBI Taxonomy" id="230812"/>
    <lineage>
        <taxon>Eukaryota</taxon>
        <taxon>Fungi</taxon>
        <taxon>Dikarya</taxon>
        <taxon>Basidiomycota</taxon>
        <taxon>Agaricomycotina</taxon>
        <taxon>Agaricomycetes</taxon>
        <taxon>Agaricomycetidae</taxon>
        <taxon>Agaricales</taxon>
        <taxon>Marasmiineae</taxon>
        <taxon>Mycenaceae</taxon>
        <taxon>Mycena</taxon>
    </lineage>
</organism>